<comment type="similarity">
    <text evidence="3">Belongs to the binding-protein-dependent transport system permease family. MalFG subfamily.</text>
</comment>
<feature type="transmembrane region" description="Helical" evidence="11">
    <location>
        <begin position="81"/>
        <end position="103"/>
    </location>
</feature>
<keyword evidence="5" id="KW-1003">Cell membrane</keyword>
<keyword evidence="6" id="KW-0762">Sugar transport</keyword>
<keyword evidence="8 11" id="KW-1133">Transmembrane helix</keyword>
<comment type="caution">
    <text evidence="13">The sequence shown here is derived from an EMBL/GenBank/DDBJ whole genome shotgun (WGS) entry which is preliminary data.</text>
</comment>
<dbReference type="GO" id="GO:0005886">
    <property type="term" value="C:plasma membrane"/>
    <property type="evidence" value="ECO:0007669"/>
    <property type="project" value="UniProtKB-SubCell"/>
</dbReference>
<dbReference type="PROSITE" id="PS50928">
    <property type="entry name" value="ABC_TM1"/>
    <property type="match status" value="1"/>
</dbReference>
<evidence type="ECO:0000256" key="11">
    <source>
        <dbReference type="RuleBase" id="RU363032"/>
    </source>
</evidence>
<evidence type="ECO:0000256" key="9">
    <source>
        <dbReference type="ARBA" id="ARBA00023136"/>
    </source>
</evidence>
<evidence type="ECO:0000256" key="6">
    <source>
        <dbReference type="ARBA" id="ARBA00022597"/>
    </source>
</evidence>
<protein>
    <recommendedName>
        <fullName evidence="10">Maltose/maltodextrin transport system permease protein MalG</fullName>
    </recommendedName>
</protein>
<evidence type="ECO:0000256" key="5">
    <source>
        <dbReference type="ARBA" id="ARBA00022475"/>
    </source>
</evidence>
<dbReference type="InterPro" id="IPR000515">
    <property type="entry name" value="MetI-like"/>
</dbReference>
<dbReference type="Pfam" id="PF00528">
    <property type="entry name" value="BPD_transp_1"/>
    <property type="match status" value="1"/>
</dbReference>
<proteinExistence type="inferred from homology"/>
<feature type="transmembrane region" description="Helical" evidence="11">
    <location>
        <begin position="150"/>
        <end position="170"/>
    </location>
</feature>
<organism evidence="13">
    <name type="scientific">Rhizobium leguminosarum</name>
    <dbReference type="NCBI Taxonomy" id="384"/>
    <lineage>
        <taxon>Bacteria</taxon>
        <taxon>Pseudomonadati</taxon>
        <taxon>Pseudomonadota</taxon>
        <taxon>Alphaproteobacteria</taxon>
        <taxon>Hyphomicrobiales</taxon>
        <taxon>Rhizobiaceae</taxon>
        <taxon>Rhizobium/Agrobacterium group</taxon>
        <taxon>Rhizobium</taxon>
    </lineage>
</organism>
<feature type="transmembrane region" description="Helical" evidence="11">
    <location>
        <begin position="21"/>
        <end position="43"/>
    </location>
</feature>
<evidence type="ECO:0000256" key="2">
    <source>
        <dbReference type="ARBA" id="ARBA00004651"/>
    </source>
</evidence>
<dbReference type="CDD" id="cd06261">
    <property type="entry name" value="TM_PBP2"/>
    <property type="match status" value="1"/>
</dbReference>
<comment type="subcellular location">
    <subcellularLocation>
        <location evidence="2 11">Cell membrane</location>
        <topology evidence="2 11">Multi-pass membrane protein</topology>
    </subcellularLocation>
</comment>
<dbReference type="GO" id="GO:0055085">
    <property type="term" value="P:transmembrane transport"/>
    <property type="evidence" value="ECO:0007669"/>
    <property type="project" value="InterPro"/>
</dbReference>
<dbReference type="Gene3D" id="1.10.3720.10">
    <property type="entry name" value="MetI-like"/>
    <property type="match status" value="1"/>
</dbReference>
<evidence type="ECO:0000259" key="12">
    <source>
        <dbReference type="PROSITE" id="PS50928"/>
    </source>
</evidence>
<dbReference type="AlphaFoldDB" id="A0A154IP70"/>
<keyword evidence="9 11" id="KW-0472">Membrane</keyword>
<gene>
    <name evidence="13" type="ORF">A4A59_10700</name>
</gene>
<accession>A0A154IP70</accession>
<dbReference type="RefSeq" id="WP_062940592.1">
    <property type="nucleotide sequence ID" value="NZ_CP171846.1"/>
</dbReference>
<dbReference type="PANTHER" id="PTHR32243:SF50">
    <property type="entry name" value="MALTOSE_MALTODEXTRIN TRANSPORT SYSTEM PERMEASE PROTEIN MALG"/>
    <property type="match status" value="1"/>
</dbReference>
<evidence type="ECO:0000256" key="1">
    <source>
        <dbReference type="ARBA" id="ARBA00002264"/>
    </source>
</evidence>
<dbReference type="PANTHER" id="PTHR32243">
    <property type="entry name" value="MALTOSE TRANSPORT SYSTEM PERMEASE-RELATED"/>
    <property type="match status" value="1"/>
</dbReference>
<dbReference type="InterPro" id="IPR050901">
    <property type="entry name" value="BP-dep_ABC_trans_perm"/>
</dbReference>
<evidence type="ECO:0000256" key="4">
    <source>
        <dbReference type="ARBA" id="ARBA00022448"/>
    </source>
</evidence>
<keyword evidence="4 11" id="KW-0813">Transport</keyword>
<evidence type="ECO:0000256" key="10">
    <source>
        <dbReference type="ARBA" id="ARBA00041109"/>
    </source>
</evidence>
<keyword evidence="7 11" id="KW-0812">Transmembrane</keyword>
<evidence type="ECO:0000313" key="13">
    <source>
        <dbReference type="EMBL" id="KZB02414.1"/>
    </source>
</evidence>
<dbReference type="SUPFAM" id="SSF161098">
    <property type="entry name" value="MetI-like"/>
    <property type="match status" value="1"/>
</dbReference>
<feature type="transmembrane region" description="Helical" evidence="11">
    <location>
        <begin position="191"/>
        <end position="216"/>
    </location>
</feature>
<feature type="transmembrane region" description="Helical" evidence="11">
    <location>
        <begin position="115"/>
        <end position="144"/>
    </location>
</feature>
<sequence length="285" mass="31794">MNVSMTHRARHIRFARDLITVILGLGLLLILAFPFIWVVLISFRPDKEIFTRTFQLFTSVTLENYYTLLQNSPFPNYLRNSIVVCTISTVAAVTISLITAYGFSRNRDFRGRGLLLILVICTQLFPYVILITPLYSMFFAVGLINNPLSLVLSYTAMNLPFAIYLLLGYLDTIPQDLDEAAKLDGASTIQIIFKVILPIAWPGVVTVAVNAFVSAWDEFLFALTLMTSDENKTVPVGLAGFFGEYTTQWNLVMTASVISTLPTLVLFMLLQRKLVSDLAAGAVKL</sequence>
<evidence type="ECO:0000256" key="3">
    <source>
        <dbReference type="ARBA" id="ARBA00009047"/>
    </source>
</evidence>
<feature type="domain" description="ABC transmembrane type-1" evidence="12">
    <location>
        <begin position="78"/>
        <end position="270"/>
    </location>
</feature>
<reference evidence="13" key="1">
    <citation type="submission" date="2016-03" db="EMBL/GenBank/DDBJ databases">
        <title>Microsymbionts genomes from the relict species Vavilovia formosa.</title>
        <authorList>
            <person name="Chirak E."/>
            <person name="Kimeklis A."/>
            <person name="Kopat V."/>
            <person name="Andronov E."/>
        </authorList>
    </citation>
    <scope>NUCLEOTIDE SEQUENCE [LARGE SCALE GENOMIC DNA]</scope>
    <source>
        <strain evidence="13">Vaf12</strain>
    </source>
</reference>
<evidence type="ECO:0000256" key="7">
    <source>
        <dbReference type="ARBA" id="ARBA00022692"/>
    </source>
</evidence>
<dbReference type="InterPro" id="IPR035906">
    <property type="entry name" value="MetI-like_sf"/>
</dbReference>
<comment type="function">
    <text evidence="1">Part of the ABC transporter complex MalEFGK involved in maltose/maltodextrin import. Probably responsible for the translocation of the substrate across the membrane.</text>
</comment>
<evidence type="ECO:0000256" key="8">
    <source>
        <dbReference type="ARBA" id="ARBA00022989"/>
    </source>
</evidence>
<name>A0A154IP70_RHILE</name>
<dbReference type="EMBL" id="LVYU01000057">
    <property type="protein sequence ID" value="KZB02414.1"/>
    <property type="molecule type" value="Genomic_DNA"/>
</dbReference>
<feature type="transmembrane region" description="Helical" evidence="11">
    <location>
        <begin position="251"/>
        <end position="270"/>
    </location>
</feature>